<gene>
    <name evidence="2" type="ORF">FHR38_000457</name>
</gene>
<keyword evidence="1" id="KW-0472">Membrane</keyword>
<dbReference type="EMBL" id="JACHJW010000001">
    <property type="protein sequence ID" value="MBB4956724.1"/>
    <property type="molecule type" value="Genomic_DNA"/>
</dbReference>
<feature type="transmembrane region" description="Helical" evidence="1">
    <location>
        <begin position="12"/>
        <end position="33"/>
    </location>
</feature>
<feature type="transmembrane region" description="Helical" evidence="1">
    <location>
        <begin position="186"/>
        <end position="206"/>
    </location>
</feature>
<sequence>MSTVLTADRRRLHVFAWCFLLVFPGPILALGYVAGFLLREASFDIGMWVLAITVGLTSYVVVRQAILLTQPLDLMLDQHGIVLRMAGRTWAVPWHLTWHAAVRSHWFMPTLFLWVNAPRASGLFPDEARVRRFPGYPGYVKRHKAIALAPAVLFVGGSMAVLDAIRRHARFTSPTLPSDADEQLKRALTALAWVAAVGIIIFLILYKQDQDRTFFDELFDSY</sequence>
<dbReference type="Proteomes" id="UP000578819">
    <property type="component" value="Unassembled WGS sequence"/>
</dbReference>
<evidence type="ECO:0000313" key="3">
    <source>
        <dbReference type="Proteomes" id="UP000578819"/>
    </source>
</evidence>
<keyword evidence="1" id="KW-1133">Transmembrane helix</keyword>
<keyword evidence="3" id="KW-1185">Reference proteome</keyword>
<proteinExistence type="predicted"/>
<dbReference type="RefSeq" id="WP_184532324.1">
    <property type="nucleotide sequence ID" value="NZ_JACHJW010000001.1"/>
</dbReference>
<dbReference type="AlphaFoldDB" id="A0A7W7SL41"/>
<comment type="caution">
    <text evidence="2">The sequence shown here is derived from an EMBL/GenBank/DDBJ whole genome shotgun (WGS) entry which is preliminary data.</text>
</comment>
<evidence type="ECO:0000313" key="2">
    <source>
        <dbReference type="EMBL" id="MBB4956724.1"/>
    </source>
</evidence>
<reference evidence="2 3" key="1">
    <citation type="submission" date="2020-08" db="EMBL/GenBank/DDBJ databases">
        <title>Sequencing the genomes of 1000 actinobacteria strains.</title>
        <authorList>
            <person name="Klenk H.-P."/>
        </authorList>
    </citation>
    <scope>NUCLEOTIDE SEQUENCE [LARGE SCALE GENOMIC DNA]</scope>
    <source>
        <strain evidence="2 3">DSM 45886</strain>
    </source>
</reference>
<evidence type="ECO:0000256" key="1">
    <source>
        <dbReference type="SAM" id="Phobius"/>
    </source>
</evidence>
<accession>A0A7W7SL41</accession>
<protein>
    <submittedName>
        <fullName evidence="2">Uncharacterized protein</fullName>
    </submittedName>
</protein>
<name>A0A7W7SL41_9ACTN</name>
<organism evidence="2 3">
    <name type="scientific">Micromonospora polyrhachis</name>
    <dbReference type="NCBI Taxonomy" id="1282883"/>
    <lineage>
        <taxon>Bacteria</taxon>
        <taxon>Bacillati</taxon>
        <taxon>Actinomycetota</taxon>
        <taxon>Actinomycetes</taxon>
        <taxon>Micromonosporales</taxon>
        <taxon>Micromonosporaceae</taxon>
        <taxon>Micromonospora</taxon>
    </lineage>
</organism>
<feature type="transmembrane region" description="Helical" evidence="1">
    <location>
        <begin position="45"/>
        <end position="62"/>
    </location>
</feature>
<feature type="transmembrane region" description="Helical" evidence="1">
    <location>
        <begin position="145"/>
        <end position="166"/>
    </location>
</feature>
<keyword evidence="1" id="KW-0812">Transmembrane</keyword>